<keyword evidence="1" id="KW-0614">Plasmid</keyword>
<name>A0A2Z5GBH8_9BACT</name>
<dbReference type="Proteomes" id="UP000253606">
    <property type="component" value="Plasmid pACPOL4"/>
</dbReference>
<dbReference type="KEGG" id="abas:ACPOL_7098"/>
<evidence type="ECO:0000313" key="2">
    <source>
        <dbReference type="Proteomes" id="UP000253606"/>
    </source>
</evidence>
<proteinExistence type="predicted"/>
<organism evidence="1 2">
    <name type="scientific">Acidisarcina polymorpha</name>
    <dbReference type="NCBI Taxonomy" id="2211140"/>
    <lineage>
        <taxon>Bacteria</taxon>
        <taxon>Pseudomonadati</taxon>
        <taxon>Acidobacteriota</taxon>
        <taxon>Terriglobia</taxon>
        <taxon>Terriglobales</taxon>
        <taxon>Acidobacteriaceae</taxon>
        <taxon>Acidisarcina</taxon>
    </lineage>
</organism>
<evidence type="ECO:0000313" key="1">
    <source>
        <dbReference type="EMBL" id="AXC16290.1"/>
    </source>
</evidence>
<keyword evidence="2" id="KW-1185">Reference proteome</keyword>
<gene>
    <name evidence="1" type="ORF">ACPOL_7098</name>
</gene>
<geneLocation type="plasmid" evidence="2">
    <name>pacpol4</name>
</geneLocation>
<sequence length="45" mass="4625">MFAGIASKKRKVLGTQVSPVKAPEGVEIIAQAGSRIKYAGAAKPV</sequence>
<reference evidence="1 2" key="1">
    <citation type="journal article" date="2018" name="Front. Microbiol.">
        <title>Hydrolytic Capabilities as a Key to Environmental Success: Chitinolytic and Cellulolytic Acidobacteria From Acidic Sub-arctic Soils and Boreal Peatlands.</title>
        <authorList>
            <person name="Belova S.E."/>
            <person name="Ravin N.V."/>
            <person name="Pankratov T.A."/>
            <person name="Rakitin A.L."/>
            <person name="Ivanova A.A."/>
            <person name="Beletsky A.V."/>
            <person name="Mardanov A.V."/>
            <person name="Sinninghe Damste J.S."/>
            <person name="Dedysh S.N."/>
        </authorList>
    </citation>
    <scope>NUCLEOTIDE SEQUENCE [LARGE SCALE GENOMIC DNA]</scope>
    <source>
        <strain evidence="1 2">SBC82</strain>
        <plasmid evidence="2">pacpol4</plasmid>
    </source>
</reference>
<dbReference type="EMBL" id="CP030843">
    <property type="protein sequence ID" value="AXC16290.1"/>
    <property type="molecule type" value="Genomic_DNA"/>
</dbReference>
<protein>
    <submittedName>
        <fullName evidence="1">Uncharacterized protein</fullName>
    </submittedName>
</protein>
<accession>A0A2Z5GBH8</accession>
<dbReference type="AlphaFoldDB" id="A0A2Z5GBH8"/>